<dbReference type="EMBL" id="JAOVQO010000004">
    <property type="protein sequence ID" value="MCU9847522.1"/>
    <property type="molecule type" value="Genomic_DNA"/>
</dbReference>
<reference evidence="2 3" key="1">
    <citation type="submission" date="2022-10" db="EMBL/GenBank/DDBJ databases">
        <title>Defluviimonas sp. nov., isolated from ocean surface sediments.</title>
        <authorList>
            <person name="He W."/>
            <person name="Wang L."/>
            <person name="Zhang D.-F."/>
        </authorList>
    </citation>
    <scope>NUCLEOTIDE SEQUENCE [LARGE SCALE GENOMIC DNA]</scope>
    <source>
        <strain evidence="2 3">WL0024</strain>
    </source>
</reference>
<dbReference type="SUPFAM" id="SSF51735">
    <property type="entry name" value="NAD(P)-binding Rossmann-fold domains"/>
    <property type="match status" value="1"/>
</dbReference>
<evidence type="ECO:0000313" key="3">
    <source>
        <dbReference type="Proteomes" id="UP001209535"/>
    </source>
</evidence>
<dbReference type="Pfam" id="PF01370">
    <property type="entry name" value="Epimerase"/>
    <property type="match status" value="1"/>
</dbReference>
<name>A0ABT2X3J1_9RHOB</name>
<comment type="caution">
    <text evidence="2">The sequence shown here is derived from an EMBL/GenBank/DDBJ whole genome shotgun (WGS) entry which is preliminary data.</text>
</comment>
<dbReference type="Gene3D" id="3.40.50.720">
    <property type="entry name" value="NAD(P)-binding Rossmann-like Domain"/>
    <property type="match status" value="1"/>
</dbReference>
<dbReference type="InterPro" id="IPR001509">
    <property type="entry name" value="Epimerase_deHydtase"/>
</dbReference>
<accession>A0ABT2X3J1</accession>
<dbReference type="InterPro" id="IPR036291">
    <property type="entry name" value="NAD(P)-bd_dom_sf"/>
</dbReference>
<evidence type="ECO:0000259" key="1">
    <source>
        <dbReference type="Pfam" id="PF01370"/>
    </source>
</evidence>
<dbReference type="Proteomes" id="UP001209535">
    <property type="component" value="Unassembled WGS sequence"/>
</dbReference>
<dbReference type="InterPro" id="IPR050177">
    <property type="entry name" value="Lipid_A_modif_metabolic_enz"/>
</dbReference>
<evidence type="ECO:0000313" key="2">
    <source>
        <dbReference type="EMBL" id="MCU9847522.1"/>
    </source>
</evidence>
<dbReference type="PANTHER" id="PTHR43245">
    <property type="entry name" value="BIFUNCTIONAL POLYMYXIN RESISTANCE PROTEIN ARNA"/>
    <property type="match status" value="1"/>
</dbReference>
<protein>
    <submittedName>
        <fullName evidence="2">NAD(P)-dependent oxidoreductase</fullName>
    </submittedName>
</protein>
<dbReference type="PANTHER" id="PTHR43245:SF13">
    <property type="entry name" value="UDP-D-APIOSE_UDP-D-XYLOSE SYNTHASE 2"/>
    <property type="match status" value="1"/>
</dbReference>
<feature type="domain" description="NAD-dependent epimerase/dehydratase" evidence="1">
    <location>
        <begin position="4"/>
        <end position="210"/>
    </location>
</feature>
<dbReference type="RefSeq" id="WP_263334119.1">
    <property type="nucleotide sequence ID" value="NZ_JAOVQO010000004.1"/>
</dbReference>
<sequence length="321" mass="34192">MRLLVTGSEGLVGRWFSDALRAGGHDVVDYDILLGDDIRDLGALDHAMRGCEGVVHLAAISRVMWGETHPRLCHEVNVGGTASLLAAVARQRQAPWLLFASSREVYGDPLFLPVMEGAAIRPVNHYGRSKVEGELLVEAARATGLHCAILRLSNVYGGLNDHPDRAVPSFLWRALAGEELQVSGSDMVLDFVHVEDCVKGLMTAARMLSDGAASLPTVHLASGVPTTLLDLAETAVDTAGSASTVKVADRRSYDVRGFVGDPSRALEVLGWRAGITLDAGLRRFRDDMIALGRPLAAVPVPVDVPPGVAGERRNVLSGALD</sequence>
<proteinExistence type="predicted"/>
<organism evidence="2 3">
    <name type="scientific">Albidovulum salinarum</name>
    <dbReference type="NCBI Taxonomy" id="2984153"/>
    <lineage>
        <taxon>Bacteria</taxon>
        <taxon>Pseudomonadati</taxon>
        <taxon>Pseudomonadota</taxon>
        <taxon>Alphaproteobacteria</taxon>
        <taxon>Rhodobacterales</taxon>
        <taxon>Paracoccaceae</taxon>
        <taxon>Albidovulum</taxon>
    </lineage>
</organism>
<keyword evidence="3" id="KW-1185">Reference proteome</keyword>
<gene>
    <name evidence="2" type="ORF">OEZ60_05835</name>
</gene>